<accession>A0ABR7MAU4</accession>
<dbReference type="Gene3D" id="1.10.760.10">
    <property type="entry name" value="Cytochrome c-like domain"/>
    <property type="match status" value="1"/>
</dbReference>
<name>A0ABR7MAU4_9BACT</name>
<keyword evidence="7" id="KW-1185">Reference proteome</keyword>
<dbReference type="PROSITE" id="PS51007">
    <property type="entry name" value="CYTC"/>
    <property type="match status" value="1"/>
</dbReference>
<evidence type="ECO:0000256" key="2">
    <source>
        <dbReference type="ARBA" id="ARBA00022723"/>
    </source>
</evidence>
<keyword evidence="1 4" id="KW-0349">Heme</keyword>
<sequence>MTKKNILALVTLVSITWISCYYDKEELLYPGSTACDTLTAISYTKNIAPLFQQYCNSCHGGNSPSGGISMGNYTADKAIALNGKLYGSISHSNGYSPMPQGMPKMNTCQIATIKKWVDSGAPNN</sequence>
<proteinExistence type="predicted"/>
<evidence type="ECO:0000256" key="3">
    <source>
        <dbReference type="ARBA" id="ARBA00023004"/>
    </source>
</evidence>
<feature type="domain" description="Cytochrome c" evidence="5">
    <location>
        <begin position="42"/>
        <end position="121"/>
    </location>
</feature>
<evidence type="ECO:0000256" key="4">
    <source>
        <dbReference type="PROSITE-ProRule" id="PRU00433"/>
    </source>
</evidence>
<dbReference type="InterPro" id="IPR009056">
    <property type="entry name" value="Cyt_c-like_dom"/>
</dbReference>
<evidence type="ECO:0000313" key="6">
    <source>
        <dbReference type="EMBL" id="MBC6492136.1"/>
    </source>
</evidence>
<gene>
    <name evidence="6" type="ORF">BC349_13830</name>
</gene>
<dbReference type="InterPro" id="IPR036909">
    <property type="entry name" value="Cyt_c-like_dom_sf"/>
</dbReference>
<dbReference type="PROSITE" id="PS51257">
    <property type="entry name" value="PROKAR_LIPOPROTEIN"/>
    <property type="match status" value="1"/>
</dbReference>
<evidence type="ECO:0000313" key="7">
    <source>
        <dbReference type="Proteomes" id="UP000765802"/>
    </source>
</evidence>
<organism evidence="6 7">
    <name type="scientific">Flavihumibacter stibioxidans</name>
    <dbReference type="NCBI Taxonomy" id="1834163"/>
    <lineage>
        <taxon>Bacteria</taxon>
        <taxon>Pseudomonadati</taxon>
        <taxon>Bacteroidota</taxon>
        <taxon>Chitinophagia</taxon>
        <taxon>Chitinophagales</taxon>
        <taxon>Chitinophagaceae</taxon>
        <taxon>Flavihumibacter</taxon>
    </lineage>
</organism>
<dbReference type="EMBL" id="MBUA01000027">
    <property type="protein sequence ID" value="MBC6492136.1"/>
    <property type="molecule type" value="Genomic_DNA"/>
</dbReference>
<keyword evidence="3 4" id="KW-0408">Iron</keyword>
<dbReference type="RefSeq" id="WP_187257456.1">
    <property type="nucleotide sequence ID" value="NZ_JBHULF010000006.1"/>
</dbReference>
<comment type="caution">
    <text evidence="6">The sequence shown here is derived from an EMBL/GenBank/DDBJ whole genome shotgun (WGS) entry which is preliminary data.</text>
</comment>
<dbReference type="Proteomes" id="UP000765802">
    <property type="component" value="Unassembled WGS sequence"/>
</dbReference>
<reference evidence="6 7" key="1">
    <citation type="submission" date="2016-07" db="EMBL/GenBank/DDBJ databases">
        <title>Genome analysis of Flavihumibacter stibioxidans YS-17.</title>
        <authorList>
            <person name="Shi K."/>
            <person name="Han Y."/>
            <person name="Wang G."/>
        </authorList>
    </citation>
    <scope>NUCLEOTIDE SEQUENCE [LARGE SCALE GENOMIC DNA]</scope>
    <source>
        <strain evidence="6 7">YS-17</strain>
    </source>
</reference>
<keyword evidence="2 4" id="KW-0479">Metal-binding</keyword>
<evidence type="ECO:0000256" key="1">
    <source>
        <dbReference type="ARBA" id="ARBA00022617"/>
    </source>
</evidence>
<evidence type="ECO:0000259" key="5">
    <source>
        <dbReference type="PROSITE" id="PS51007"/>
    </source>
</evidence>
<dbReference type="SUPFAM" id="SSF46626">
    <property type="entry name" value="Cytochrome c"/>
    <property type="match status" value="1"/>
</dbReference>
<protein>
    <recommendedName>
        <fullName evidence="5">Cytochrome c domain-containing protein</fullName>
    </recommendedName>
</protein>